<protein>
    <submittedName>
        <fullName evidence="3">DUF1254 domain-containing protein</fullName>
    </submittedName>
</protein>
<dbReference type="InterPro" id="IPR037049">
    <property type="entry name" value="DUF1214_C_sf"/>
</dbReference>
<dbReference type="Pfam" id="PF06863">
    <property type="entry name" value="DUF1254"/>
    <property type="match status" value="1"/>
</dbReference>
<proteinExistence type="predicted"/>
<dbReference type="Pfam" id="PF06742">
    <property type="entry name" value="DUF1214"/>
    <property type="match status" value="1"/>
</dbReference>
<dbReference type="Gene3D" id="2.60.120.600">
    <property type="entry name" value="Domain of unknown function DUF1214, C-terminal domain"/>
    <property type="match status" value="1"/>
</dbReference>
<dbReference type="InterPro" id="IPR010621">
    <property type="entry name" value="DUF1214"/>
</dbReference>
<dbReference type="Gene3D" id="1.10.3360.10">
    <property type="entry name" value="VPA0735-like domain"/>
    <property type="match status" value="1"/>
</dbReference>
<keyword evidence="4" id="KW-1185">Reference proteome</keyword>
<evidence type="ECO:0000313" key="4">
    <source>
        <dbReference type="Proteomes" id="UP001149140"/>
    </source>
</evidence>
<dbReference type="Gene3D" id="2.60.40.1610">
    <property type="entry name" value="Domain of unknown function DUF1254"/>
    <property type="match status" value="1"/>
</dbReference>
<gene>
    <name evidence="3" type="ORF">OM076_38910</name>
</gene>
<dbReference type="EMBL" id="JAPDOD010000062">
    <property type="protein sequence ID" value="MDA0166301.1"/>
    <property type="molecule type" value="Genomic_DNA"/>
</dbReference>
<dbReference type="SUPFAM" id="SSF160935">
    <property type="entry name" value="VPA0735-like"/>
    <property type="match status" value="1"/>
</dbReference>
<evidence type="ECO:0000313" key="3">
    <source>
        <dbReference type="EMBL" id="MDA0166301.1"/>
    </source>
</evidence>
<sequence length="528" mass="57516">MSATAGSQASIHTPDTVQSRLGTLEFNDGAPSERTAALLYDNLDFVHGVQAFLRGIPGASLVAARRGFRSVGAEDNTFLLFSELMDSASVFLTGNCDTVYFWGFVDLSDGPMVLDVPSVDVPSGILGTIDDMWFQWVTDIGLPGPDRGEGGKYLLVGPGYRGPLPDSGFHVFHARTRRVTVIGRAFMVDNDPTVPVEAIRNGFRVSRYVPGAQGTAVGSFLAGRTPLGAPQTAPETRFVEASGLEFNTIFANDFGFWETIDELVQQEPPESGEPELLGLLAAVGIVHGKLFDPDERMRKILEDAAVVGNATARTVTFAARPEEGFEFYPGSQWQSALFVGGYQFLDPPPQITPGGVVLAKSDGARKLDSRTNFFYMATGATPAMCMRLTGIGSQYIYAMRGSDGAYLDGGRNYRLTLPADIPESRFWSVILYDRQTRSMLETDQHLPRLGSQSGTVETNPDGTTDLYFGPTAPEGKDNNWLQTIPGKGWWPILRLYNPLQPFFDKTWRPSEIEPLEASSNGHSAPNGR</sequence>
<organism evidence="3 4">
    <name type="scientific">Solirubrobacter ginsenosidimutans</name>
    <dbReference type="NCBI Taxonomy" id="490573"/>
    <lineage>
        <taxon>Bacteria</taxon>
        <taxon>Bacillati</taxon>
        <taxon>Actinomycetota</taxon>
        <taxon>Thermoleophilia</taxon>
        <taxon>Solirubrobacterales</taxon>
        <taxon>Solirubrobacteraceae</taxon>
        <taxon>Solirubrobacter</taxon>
    </lineage>
</organism>
<accession>A0A9X3N2Z3</accession>
<dbReference type="InterPro" id="IPR010679">
    <property type="entry name" value="DUF1254"/>
</dbReference>
<dbReference type="PANTHER" id="PTHR36509:SF3">
    <property type="entry name" value="SIGNAL PEPTIDE PROTEIN"/>
    <property type="match status" value="1"/>
</dbReference>
<dbReference type="PANTHER" id="PTHR36509">
    <property type="entry name" value="BLL3101 PROTEIN"/>
    <property type="match status" value="1"/>
</dbReference>
<evidence type="ECO:0000259" key="2">
    <source>
        <dbReference type="Pfam" id="PF06863"/>
    </source>
</evidence>
<reference evidence="3" key="1">
    <citation type="submission" date="2022-10" db="EMBL/GenBank/DDBJ databases">
        <title>The WGS of Solirubrobacter ginsenosidimutans DSM 21036.</title>
        <authorList>
            <person name="Jiang Z."/>
        </authorList>
    </citation>
    <scope>NUCLEOTIDE SEQUENCE</scope>
    <source>
        <strain evidence="3">DSM 21036</strain>
    </source>
</reference>
<dbReference type="Proteomes" id="UP001149140">
    <property type="component" value="Unassembled WGS sequence"/>
</dbReference>
<name>A0A9X3N2Z3_9ACTN</name>
<dbReference type="RefSeq" id="WP_270045558.1">
    <property type="nucleotide sequence ID" value="NZ_JAPDOD010000062.1"/>
</dbReference>
<dbReference type="AlphaFoldDB" id="A0A9X3N2Z3"/>
<evidence type="ECO:0000259" key="1">
    <source>
        <dbReference type="Pfam" id="PF06742"/>
    </source>
</evidence>
<feature type="domain" description="DUF1254" evidence="2">
    <location>
        <begin position="76"/>
        <end position="205"/>
    </location>
</feature>
<feature type="domain" description="DUF1214" evidence="1">
    <location>
        <begin position="393"/>
        <end position="499"/>
    </location>
</feature>
<comment type="caution">
    <text evidence="3">The sequence shown here is derived from an EMBL/GenBank/DDBJ whole genome shotgun (WGS) entry which is preliminary data.</text>
</comment>
<dbReference type="InterPro" id="IPR037050">
    <property type="entry name" value="DUF1254_sf"/>
</dbReference>